<dbReference type="AlphaFoldDB" id="A0A517YCY5"/>
<keyword evidence="1" id="KW-0472">Membrane</keyword>
<evidence type="ECO:0000313" key="2">
    <source>
        <dbReference type="EMBL" id="QDU28078.1"/>
    </source>
</evidence>
<accession>A0A517YCY5</accession>
<dbReference type="Gene3D" id="3.40.50.880">
    <property type="match status" value="1"/>
</dbReference>
<sequence>MIAPALLAADANSGVYYQLARLQSLSEWWQWLLLIGVIAAIVSYVVWMYRKDSVELTTALAILLGGLRLFALLGILLFFFQLEKRTQKTIVKNSRALLLVDTSQSMGLRDADSTSVPAMPSRLEQVVLELKSGQLLPELRKQHDVVVYRFDAAESPVEVASLPKLPSEQAGAENQTPQQELLASLAGARKLALIAAGILAVAVLAGVIYLIWGRATTAQSLAQRKAGAEQNAYSLLVSVVCLIIAAVVFGTANLLHPDISIGAILGLSEPKVSSPTQGTEKQAELPPIDWANQLLPRGVETRLGDNLKALVDKERGGPIAAIVVFSDGGQNAGLDVSVASTVAADSLISVHGIGLGSDKRPANIRVVDLEAPEKVFPGDKFTISGYVQGVGLNQTALTAELVSTDVEGKGEQVEDQQTIDIGKAGQIIPVKFELKPEEEGVRLFKLRVAPQTGEIEKRDNEKTAKVEIVDRKTKVLLIAGGPTRDFIFLRNQLFRDKESTVHVLLQSARPGISQDAHEILTSFPTDPDELFEYDAIVAFDPDWEAFDDKQVQLLEDFVAEKGGGLIVVAGPVFTPQWSSRRRGDPRIDTIKNLYPISFYFQGSATLSLGRFGSDKAWPLNFSREGEEAEFLWIDETAEANKRAWDDFAGVYGYYAIKDPKPGARVYARFSDPDTALDNELPVYFAGHFYGSGRVFFMASGELWRVRAENDVYFETFYTRLLRWVSEGRRLRDSSRGVLLTDKDRALLGDPIAIRAVLQDAQFKPLQAEQVAATIIQPDSTRIPITLRKTKDADRQGTFTEQFIALQEGDYQIQLQHPAAADSLLVRDVRVRMPALETEKPERNDKVLREMTDRTGGQYFVGLDAALQSKSAGTKSLVELIKPQDQRNVLPGTPDRTFDRVLMTWLMGLICGALCLEWLFRRLSKLA</sequence>
<feature type="transmembrane region" description="Helical" evidence="1">
    <location>
        <begin position="59"/>
        <end position="80"/>
    </location>
</feature>
<evidence type="ECO:0008006" key="4">
    <source>
        <dbReference type="Google" id="ProtNLM"/>
    </source>
</evidence>
<protein>
    <recommendedName>
        <fullName evidence="4">VWFA domain-containing protein</fullName>
    </recommendedName>
</protein>
<feature type="transmembrane region" description="Helical" evidence="1">
    <location>
        <begin position="191"/>
        <end position="212"/>
    </location>
</feature>
<proteinExistence type="predicted"/>
<evidence type="ECO:0000313" key="3">
    <source>
        <dbReference type="Proteomes" id="UP000315017"/>
    </source>
</evidence>
<dbReference type="EMBL" id="CP036274">
    <property type="protein sequence ID" value="QDU28078.1"/>
    <property type="molecule type" value="Genomic_DNA"/>
</dbReference>
<dbReference type="RefSeq" id="WP_145089758.1">
    <property type="nucleotide sequence ID" value="NZ_CP036274.1"/>
</dbReference>
<organism evidence="2 3">
    <name type="scientific">Anatilimnocola aggregata</name>
    <dbReference type="NCBI Taxonomy" id="2528021"/>
    <lineage>
        <taxon>Bacteria</taxon>
        <taxon>Pseudomonadati</taxon>
        <taxon>Planctomycetota</taxon>
        <taxon>Planctomycetia</taxon>
        <taxon>Pirellulales</taxon>
        <taxon>Pirellulaceae</taxon>
        <taxon>Anatilimnocola</taxon>
    </lineage>
</organism>
<dbReference type="KEGG" id="aagg:ETAA8_31710"/>
<name>A0A517YCY5_9BACT</name>
<dbReference type="PANTHER" id="PTHR37947">
    <property type="entry name" value="BLL2462 PROTEIN"/>
    <property type="match status" value="1"/>
</dbReference>
<dbReference type="Proteomes" id="UP000315017">
    <property type="component" value="Chromosome"/>
</dbReference>
<evidence type="ECO:0000256" key="1">
    <source>
        <dbReference type="SAM" id="Phobius"/>
    </source>
</evidence>
<gene>
    <name evidence="2" type="ORF">ETAA8_31710</name>
</gene>
<dbReference type="InterPro" id="IPR029062">
    <property type="entry name" value="Class_I_gatase-like"/>
</dbReference>
<dbReference type="PANTHER" id="PTHR37947:SF1">
    <property type="entry name" value="BLL2462 PROTEIN"/>
    <property type="match status" value="1"/>
</dbReference>
<feature type="transmembrane region" description="Helical" evidence="1">
    <location>
        <begin position="233"/>
        <end position="255"/>
    </location>
</feature>
<keyword evidence="1" id="KW-0812">Transmembrane</keyword>
<feature type="transmembrane region" description="Helical" evidence="1">
    <location>
        <begin position="901"/>
        <end position="919"/>
    </location>
</feature>
<keyword evidence="1" id="KW-1133">Transmembrane helix</keyword>
<feature type="transmembrane region" description="Helical" evidence="1">
    <location>
        <begin position="28"/>
        <end position="47"/>
    </location>
</feature>
<reference evidence="2 3" key="1">
    <citation type="submission" date="2019-02" db="EMBL/GenBank/DDBJ databases">
        <title>Deep-cultivation of Planctomycetes and their phenomic and genomic characterization uncovers novel biology.</title>
        <authorList>
            <person name="Wiegand S."/>
            <person name="Jogler M."/>
            <person name="Boedeker C."/>
            <person name="Pinto D."/>
            <person name="Vollmers J."/>
            <person name="Rivas-Marin E."/>
            <person name="Kohn T."/>
            <person name="Peeters S.H."/>
            <person name="Heuer A."/>
            <person name="Rast P."/>
            <person name="Oberbeckmann S."/>
            <person name="Bunk B."/>
            <person name="Jeske O."/>
            <person name="Meyerdierks A."/>
            <person name="Storesund J.E."/>
            <person name="Kallscheuer N."/>
            <person name="Luecker S."/>
            <person name="Lage O.M."/>
            <person name="Pohl T."/>
            <person name="Merkel B.J."/>
            <person name="Hornburger P."/>
            <person name="Mueller R.-W."/>
            <person name="Bruemmer F."/>
            <person name="Labrenz M."/>
            <person name="Spormann A.M."/>
            <person name="Op den Camp H."/>
            <person name="Overmann J."/>
            <person name="Amann R."/>
            <person name="Jetten M.S.M."/>
            <person name="Mascher T."/>
            <person name="Medema M.H."/>
            <person name="Devos D.P."/>
            <person name="Kaster A.-K."/>
            <person name="Ovreas L."/>
            <person name="Rohde M."/>
            <person name="Galperin M.Y."/>
            <person name="Jogler C."/>
        </authorList>
    </citation>
    <scope>NUCLEOTIDE SEQUENCE [LARGE SCALE GENOMIC DNA]</scope>
    <source>
        <strain evidence="2 3">ETA_A8</strain>
    </source>
</reference>
<dbReference type="SUPFAM" id="SSF52317">
    <property type="entry name" value="Class I glutamine amidotransferase-like"/>
    <property type="match status" value="1"/>
</dbReference>
<keyword evidence="3" id="KW-1185">Reference proteome</keyword>
<dbReference type="OrthoDB" id="224647at2"/>